<proteinExistence type="predicted"/>
<evidence type="ECO:0000259" key="4">
    <source>
        <dbReference type="PROSITE" id="PS50127"/>
    </source>
</evidence>
<comment type="caution">
    <text evidence="5">The sequence shown here is derived from an EMBL/GenBank/DDBJ whole genome shotgun (WGS) entry which is preliminary data.</text>
</comment>
<dbReference type="Proteomes" id="UP001162131">
    <property type="component" value="Unassembled WGS sequence"/>
</dbReference>
<dbReference type="EMBL" id="CAJZBQ010000017">
    <property type="protein sequence ID" value="CAG9316951.1"/>
    <property type="molecule type" value="Genomic_DNA"/>
</dbReference>
<dbReference type="PANTHER" id="PTHR46116:SF39">
    <property type="entry name" value="BACULOVIRAL IAP REPEAT-CONTAINING PROTEIN 6"/>
    <property type="match status" value="1"/>
</dbReference>
<evidence type="ECO:0000256" key="3">
    <source>
        <dbReference type="SAM" id="MobiDB-lite"/>
    </source>
</evidence>
<keyword evidence="2" id="KW-0833">Ubl conjugation pathway</keyword>
<keyword evidence="6" id="KW-1185">Reference proteome</keyword>
<dbReference type="SUPFAM" id="SSF54495">
    <property type="entry name" value="UBC-like"/>
    <property type="match status" value="2"/>
</dbReference>
<feature type="domain" description="UBC core" evidence="4">
    <location>
        <begin position="412"/>
        <end position="576"/>
    </location>
</feature>
<dbReference type="GO" id="GO:0016740">
    <property type="term" value="F:transferase activity"/>
    <property type="evidence" value="ECO:0007669"/>
    <property type="project" value="UniProtKB-KW"/>
</dbReference>
<evidence type="ECO:0000256" key="2">
    <source>
        <dbReference type="ARBA" id="ARBA00022786"/>
    </source>
</evidence>
<dbReference type="PROSITE" id="PS50127">
    <property type="entry name" value="UBC_2"/>
    <property type="match status" value="2"/>
</dbReference>
<dbReference type="InterPro" id="IPR016135">
    <property type="entry name" value="UBQ-conjugating_enzyme/RWD"/>
</dbReference>
<dbReference type="PANTHER" id="PTHR46116">
    <property type="entry name" value="(E3-INDEPENDENT) E2 UBIQUITIN-CONJUGATING ENZYME"/>
    <property type="match status" value="1"/>
</dbReference>
<feature type="compositionally biased region" description="Basic and acidic residues" evidence="3">
    <location>
        <begin position="31"/>
        <end position="41"/>
    </location>
</feature>
<evidence type="ECO:0000256" key="1">
    <source>
        <dbReference type="ARBA" id="ARBA00022679"/>
    </source>
</evidence>
<dbReference type="AlphaFoldDB" id="A0AAU9J072"/>
<evidence type="ECO:0000313" key="5">
    <source>
        <dbReference type="EMBL" id="CAG9316951.1"/>
    </source>
</evidence>
<sequence>MAANILKMDSSKSSAPLEENLSRSSSLSQEDSFHTAPEEEAKQESDKFLDFGLLQNYIVQFISDLSQNHDLLADADSEIAPTLTKRLNKEIKVLTRGLPCTSSYSIFIGVDSANMKLMKALVAGSEGTPYAHGLFEFHIAVPNTYPNFPPVMSLHTGLVNTVAFNPNLYNNGYVCLSIINTWSGDPEEMWSPDKNLLQVLLSIQVLVMDNQVIQKEPSCSDMAEDSIDNIIYQNIIKYATIQHTMIDVLRNPPKGFENVVENYFRIKRNEILKNINNWLEDARGQGIEYTMDDMAAGYNESLYLALKSEGYANALQRVARELQDEFIERYGSVNVYINEIEAQPMMYGDDYEAGNLNLPTILMREPSSSDPQAPESVHPYFQHLGDHRFNASDWDAQNATTYCYDASTLNQQGLARINKEIKALTRSLPCEPSGAVFIGMDSSNMSRIKALISGTEDTPYEHGLFLFDIKLPQDYPNSPPLMTIKTTGNGLHRFNPNLYDTGYVCLSVINTWDGDPEEMWNPSYSTLLQVFLSIQALVMNQAVIQKEPSYEGYSIDSKENMEYIMIVRYGNIKYAMSAIIQNPPIEFTDVVVKHFAIKKKEILKTVEKWLDEAKNFVFEGYEYLISSHNAHTVGIFAEKGIYEAFLEAVEELKGLLENLPEL</sequence>
<protein>
    <recommendedName>
        <fullName evidence="4">UBC core domain-containing protein</fullName>
    </recommendedName>
</protein>
<reference evidence="5" key="1">
    <citation type="submission" date="2021-09" db="EMBL/GenBank/DDBJ databases">
        <authorList>
            <consortium name="AG Swart"/>
            <person name="Singh M."/>
            <person name="Singh A."/>
            <person name="Seah K."/>
            <person name="Emmerich C."/>
        </authorList>
    </citation>
    <scope>NUCLEOTIDE SEQUENCE</scope>
    <source>
        <strain evidence="5">ATCC30299</strain>
    </source>
</reference>
<evidence type="ECO:0000313" key="6">
    <source>
        <dbReference type="Proteomes" id="UP001162131"/>
    </source>
</evidence>
<gene>
    <name evidence="5" type="ORF">BSTOLATCC_MIC17578</name>
</gene>
<dbReference type="InterPro" id="IPR000608">
    <property type="entry name" value="UBC"/>
</dbReference>
<organism evidence="5 6">
    <name type="scientific">Blepharisma stoltei</name>
    <dbReference type="NCBI Taxonomy" id="1481888"/>
    <lineage>
        <taxon>Eukaryota</taxon>
        <taxon>Sar</taxon>
        <taxon>Alveolata</taxon>
        <taxon>Ciliophora</taxon>
        <taxon>Postciliodesmatophora</taxon>
        <taxon>Heterotrichea</taxon>
        <taxon>Heterotrichida</taxon>
        <taxon>Blepharismidae</taxon>
        <taxon>Blepharisma</taxon>
    </lineage>
</organism>
<feature type="domain" description="UBC core" evidence="4">
    <location>
        <begin position="82"/>
        <end position="245"/>
    </location>
</feature>
<feature type="region of interest" description="Disordered" evidence="3">
    <location>
        <begin position="1"/>
        <end position="41"/>
    </location>
</feature>
<dbReference type="SMART" id="SM00212">
    <property type="entry name" value="UBCc"/>
    <property type="match status" value="2"/>
</dbReference>
<dbReference type="Gene3D" id="3.10.110.10">
    <property type="entry name" value="Ubiquitin Conjugating Enzyme"/>
    <property type="match status" value="2"/>
</dbReference>
<accession>A0AAU9J072</accession>
<keyword evidence="1" id="KW-0808">Transferase</keyword>
<feature type="compositionally biased region" description="Low complexity" evidence="3">
    <location>
        <begin position="17"/>
        <end position="30"/>
    </location>
</feature>
<dbReference type="Pfam" id="PF00179">
    <property type="entry name" value="UQ_con"/>
    <property type="match status" value="2"/>
</dbReference>
<name>A0AAU9J072_9CILI</name>
<dbReference type="CDD" id="cd23810">
    <property type="entry name" value="UBCc_BIRC6"/>
    <property type="match status" value="1"/>
</dbReference>